<sequence>MDGVTLNNTCKDTNGILPKANDEDTGFTSCGTHLDIKGRKLTVRMLRMNLGTLVTISPQGNESINEMGVACPAVCAGASSSSTTLFGPEYASNSQRLADLWSKRYKRQFIVSCNVQTNDIDGANIEKALSDWICANV</sequence>
<name>A0A034WQL3_BACDO</name>
<dbReference type="EMBL" id="GAKP01002472">
    <property type="protein sequence ID" value="JAC56480.1"/>
    <property type="molecule type" value="Transcribed_RNA"/>
</dbReference>
<dbReference type="GO" id="GO:0043248">
    <property type="term" value="P:proteasome assembly"/>
    <property type="evidence" value="ECO:0007669"/>
    <property type="project" value="InterPro"/>
</dbReference>
<reference evidence="1" key="1">
    <citation type="journal article" date="2014" name="BMC Genomics">
        <title>Characterizing the developmental transcriptome of the oriental fruit fly, Bactrocera dorsalis (Diptera: Tephritidae) through comparative genomic analysis with Drosophila melanogaster utilizing modENCODE datasets.</title>
        <authorList>
            <person name="Geib S.M."/>
            <person name="Calla B."/>
            <person name="Hall B."/>
            <person name="Hou S."/>
            <person name="Manoukis N.C."/>
        </authorList>
    </citation>
    <scope>NUCLEOTIDE SEQUENCE</scope>
    <source>
        <strain evidence="1">Punador</strain>
    </source>
</reference>
<dbReference type="OrthoDB" id="368507at2759"/>
<evidence type="ECO:0000313" key="1">
    <source>
        <dbReference type="EMBL" id="JAC56480.1"/>
    </source>
</evidence>
<proteinExistence type="predicted"/>
<dbReference type="AlphaFoldDB" id="A0A034WQL3"/>
<organism evidence="1">
    <name type="scientific">Bactrocera dorsalis</name>
    <name type="common">Oriental fruit fly</name>
    <name type="synonym">Dacus dorsalis</name>
    <dbReference type="NCBI Taxonomy" id="27457"/>
    <lineage>
        <taxon>Eukaryota</taxon>
        <taxon>Metazoa</taxon>
        <taxon>Ecdysozoa</taxon>
        <taxon>Arthropoda</taxon>
        <taxon>Hexapoda</taxon>
        <taxon>Insecta</taxon>
        <taxon>Pterygota</taxon>
        <taxon>Neoptera</taxon>
        <taxon>Endopterygota</taxon>
        <taxon>Diptera</taxon>
        <taxon>Brachycera</taxon>
        <taxon>Muscomorpha</taxon>
        <taxon>Tephritoidea</taxon>
        <taxon>Tephritidae</taxon>
        <taxon>Bactrocera</taxon>
        <taxon>Bactrocera</taxon>
    </lineage>
</organism>
<dbReference type="KEGG" id="bdr:105229400"/>
<protein>
    <submittedName>
        <fullName evidence="1">Uncharacterized protein</fullName>
    </submittedName>
</protein>
<dbReference type="GeneID" id="105229400"/>
<dbReference type="Pfam" id="PF16093">
    <property type="entry name" value="PAC4"/>
    <property type="match status" value="1"/>
</dbReference>
<dbReference type="InterPro" id="IPR032157">
    <property type="entry name" value="PAC4"/>
</dbReference>
<accession>A0A034WQL3</accession>
<dbReference type="RefSeq" id="XP_011207972.2">
    <property type="nucleotide sequence ID" value="XM_011209670.3"/>
</dbReference>